<dbReference type="EMBL" id="CAKOGP040000224">
    <property type="protein sequence ID" value="CAJ1932533.1"/>
    <property type="molecule type" value="Genomic_DNA"/>
</dbReference>
<keyword evidence="1" id="KW-0175">Coiled coil</keyword>
<keyword evidence="4" id="KW-1185">Reference proteome</keyword>
<evidence type="ECO:0000256" key="2">
    <source>
        <dbReference type="SAM" id="MobiDB-lite"/>
    </source>
</evidence>
<comment type="caution">
    <text evidence="3">The sequence shown here is derived from an EMBL/GenBank/DDBJ whole genome shotgun (WGS) entry which is preliminary data.</text>
</comment>
<feature type="compositionally biased region" description="Basic residues" evidence="2">
    <location>
        <begin position="270"/>
        <end position="281"/>
    </location>
</feature>
<feature type="region of interest" description="Disordered" evidence="2">
    <location>
        <begin position="1"/>
        <end position="34"/>
    </location>
</feature>
<organism evidence="3 4">
    <name type="scientific">Cylindrotheca closterium</name>
    <dbReference type="NCBI Taxonomy" id="2856"/>
    <lineage>
        <taxon>Eukaryota</taxon>
        <taxon>Sar</taxon>
        <taxon>Stramenopiles</taxon>
        <taxon>Ochrophyta</taxon>
        <taxon>Bacillariophyta</taxon>
        <taxon>Bacillariophyceae</taxon>
        <taxon>Bacillariophycidae</taxon>
        <taxon>Bacillariales</taxon>
        <taxon>Bacillariaceae</taxon>
        <taxon>Cylindrotheca</taxon>
    </lineage>
</organism>
<dbReference type="AlphaFoldDB" id="A0AAD2CKE1"/>
<reference evidence="3" key="1">
    <citation type="submission" date="2023-08" db="EMBL/GenBank/DDBJ databases">
        <authorList>
            <person name="Audoor S."/>
            <person name="Bilcke G."/>
        </authorList>
    </citation>
    <scope>NUCLEOTIDE SEQUENCE</scope>
</reference>
<feature type="region of interest" description="Disordered" evidence="2">
    <location>
        <begin position="263"/>
        <end position="310"/>
    </location>
</feature>
<feature type="compositionally biased region" description="Basic residues" evidence="2">
    <location>
        <begin position="298"/>
        <end position="310"/>
    </location>
</feature>
<name>A0AAD2CKE1_9STRA</name>
<evidence type="ECO:0000313" key="4">
    <source>
        <dbReference type="Proteomes" id="UP001295423"/>
    </source>
</evidence>
<evidence type="ECO:0000256" key="1">
    <source>
        <dbReference type="SAM" id="Coils"/>
    </source>
</evidence>
<feature type="compositionally biased region" description="Basic and acidic residues" evidence="2">
    <location>
        <begin position="282"/>
        <end position="293"/>
    </location>
</feature>
<dbReference type="Proteomes" id="UP001295423">
    <property type="component" value="Unassembled WGS sequence"/>
</dbReference>
<proteinExistence type="predicted"/>
<feature type="compositionally biased region" description="Polar residues" evidence="2">
    <location>
        <begin position="1"/>
        <end position="10"/>
    </location>
</feature>
<accession>A0AAD2CKE1</accession>
<protein>
    <submittedName>
        <fullName evidence="3">Uncharacterized protein</fullName>
    </submittedName>
</protein>
<sequence length="310" mass="35351">MRTQMETNRAITDYDEPLEKPVVSQDENDCTESTDSFTEFAGESISHYSNNPESKHRITFAPELEVCEIPHREDMTDEEYHLAFYSKNEIAFMNEEQNETADRIEAGKKAKKSTTYRGLEAWTQMGQHEMNQRIFSCVDSVLDEQDKQWTKGRNSTRRIAKASKGLTKTSRKIALELAKQDEKEARKVYEEHLDEHDKAAQEEPFHLPLVAVITNSTIMKKSKKYTPDSLRSLNASSHSMDLGLSMHSHDSCDSGLWSLSSSSILEKPTTPKKKRKSKKKSAAREGKAEKETPAKTTASRRKKINKVMVV</sequence>
<feature type="coiled-coil region" evidence="1">
    <location>
        <begin position="175"/>
        <end position="202"/>
    </location>
</feature>
<evidence type="ECO:0000313" key="3">
    <source>
        <dbReference type="EMBL" id="CAJ1932533.1"/>
    </source>
</evidence>
<gene>
    <name evidence="3" type="ORF">CYCCA115_LOCUS2884</name>
</gene>